<evidence type="ECO:0000256" key="1">
    <source>
        <dbReference type="SAM" id="SignalP"/>
    </source>
</evidence>
<dbReference type="Pfam" id="PF05139">
    <property type="entry name" value="Erythro_esteras"/>
    <property type="match status" value="1"/>
</dbReference>
<organism evidence="2 3">
    <name type="scientific">Streptomyces glaucus</name>
    <dbReference type="NCBI Taxonomy" id="284029"/>
    <lineage>
        <taxon>Bacteria</taxon>
        <taxon>Bacillati</taxon>
        <taxon>Actinomycetota</taxon>
        <taxon>Actinomycetes</taxon>
        <taxon>Kitasatosporales</taxon>
        <taxon>Streptomycetaceae</taxon>
        <taxon>Streptomyces</taxon>
    </lineage>
</organism>
<dbReference type="CDD" id="cd14728">
    <property type="entry name" value="Ere-like"/>
    <property type="match status" value="1"/>
</dbReference>
<feature type="chain" id="PRO_5046770709" description="Erythromycin esterase" evidence="1">
    <location>
        <begin position="28"/>
        <end position="458"/>
    </location>
</feature>
<sequence>MRQHRTGTALTLLVTLTAVTAGAQAVAAPPAPPGPRAVAAPSAPSEAAVVEALDRAAHPLRTVEPGGGTRDLRALDRMIGDASVVGLGEATHGSHDFFALKDRVFRHLVEEKGFRTFALEAPWSTGLRLDDYVVHGKGDPRRIMSEEFQRDYLWWNNAEYLGLVEWMRAYNVRHPEDPVRFMGDDTGWTGPELYDEVTRYVAAARPELSARFAELYRGLRPTTATGRYIEEYLDKPYAERKERADRTGEALRLLKRQGPRGDREAYDRAVQHATAIDRTARQYAFDLDDPAQAAEAMRYRDEAMAANVLWWQRHTGTKVLLSAHDAHIGLLSSDPARYPRMQGEFLRDGLGAGYVGVGVTFGRGSFNATGPDGAVRRWTLGPAGPGSNEHTLDRVRHRDYLVDLRTVGSPARAWLRQARETRSIGTGYPDGPYDIALARTYDALIHLHRVEAARLRDR</sequence>
<reference evidence="2 3" key="1">
    <citation type="journal article" date="2019" name="Int. J. Syst. Evol. Microbiol.">
        <title>The Global Catalogue of Microorganisms (GCM) 10K type strain sequencing project: providing services to taxonomists for standard genome sequencing and annotation.</title>
        <authorList>
            <consortium name="The Broad Institute Genomics Platform"/>
            <consortium name="The Broad Institute Genome Sequencing Center for Infectious Disease"/>
            <person name="Wu L."/>
            <person name="Ma J."/>
        </authorList>
    </citation>
    <scope>NUCLEOTIDE SEQUENCE [LARGE SCALE GENOMIC DNA]</scope>
    <source>
        <strain evidence="2 3">JCM 6922</strain>
    </source>
</reference>
<dbReference type="Gene3D" id="1.20.1440.30">
    <property type="entry name" value="Biosynthetic Protein domain"/>
    <property type="match status" value="1"/>
</dbReference>
<gene>
    <name evidence="2" type="ORF">GCM10010421_52170</name>
</gene>
<dbReference type="PANTHER" id="PTHR31299">
    <property type="entry name" value="ESTERASE, PUTATIVE (AFU_ORTHOLOGUE AFUA_1G05850)-RELATED"/>
    <property type="match status" value="1"/>
</dbReference>
<keyword evidence="1" id="KW-0732">Signal</keyword>
<keyword evidence="3" id="KW-1185">Reference proteome</keyword>
<evidence type="ECO:0008006" key="4">
    <source>
        <dbReference type="Google" id="ProtNLM"/>
    </source>
</evidence>
<comment type="caution">
    <text evidence="2">The sequence shown here is derived from an EMBL/GenBank/DDBJ whole genome shotgun (WGS) entry which is preliminary data.</text>
</comment>
<proteinExistence type="predicted"/>
<evidence type="ECO:0000313" key="2">
    <source>
        <dbReference type="EMBL" id="GAA2452882.1"/>
    </source>
</evidence>
<dbReference type="Gene3D" id="3.40.1660.10">
    <property type="entry name" value="EreA-like (biosynthetic domain)"/>
    <property type="match status" value="1"/>
</dbReference>
<dbReference type="PIRSF" id="PIRSF036794">
    <property type="entry name" value="UCP_erythr_ester"/>
    <property type="match status" value="1"/>
</dbReference>
<dbReference type="InterPro" id="IPR007815">
    <property type="entry name" value="Emycin_Estase"/>
</dbReference>
<dbReference type="InterPro" id="IPR014622">
    <property type="entry name" value="UCP036794_erythomycin"/>
</dbReference>
<dbReference type="RefSeq" id="WP_344607649.1">
    <property type="nucleotide sequence ID" value="NZ_BAAATK010000044.1"/>
</dbReference>
<dbReference type="PANTHER" id="PTHR31299:SF0">
    <property type="entry name" value="ESTERASE, PUTATIVE (AFU_ORTHOLOGUE AFUA_1G05850)-RELATED"/>
    <property type="match status" value="1"/>
</dbReference>
<protein>
    <recommendedName>
        <fullName evidence="4">Erythromycin esterase</fullName>
    </recommendedName>
</protein>
<accession>A0ABN3K8U2</accession>
<dbReference type="InterPro" id="IPR052036">
    <property type="entry name" value="Hydrolase/PRTase-associated"/>
</dbReference>
<name>A0ABN3K8U2_9ACTN</name>
<dbReference type="EMBL" id="BAAATK010000044">
    <property type="protein sequence ID" value="GAA2452882.1"/>
    <property type="molecule type" value="Genomic_DNA"/>
</dbReference>
<feature type="signal peptide" evidence="1">
    <location>
        <begin position="1"/>
        <end position="27"/>
    </location>
</feature>
<evidence type="ECO:0000313" key="3">
    <source>
        <dbReference type="Proteomes" id="UP001500460"/>
    </source>
</evidence>
<dbReference type="Proteomes" id="UP001500460">
    <property type="component" value="Unassembled WGS sequence"/>
</dbReference>
<dbReference type="Gene3D" id="3.30.1870.10">
    <property type="entry name" value="EreA-like, domain 2"/>
    <property type="match status" value="1"/>
</dbReference>
<dbReference type="SUPFAM" id="SSF159501">
    <property type="entry name" value="EreA/ChaN-like"/>
    <property type="match status" value="1"/>
</dbReference>